<dbReference type="Pfam" id="PF13202">
    <property type="entry name" value="EF-hand_5"/>
    <property type="match status" value="1"/>
</dbReference>
<comment type="subcellular location">
    <subcellularLocation>
        <location evidence="1">Endoplasmic reticulum lumen</location>
    </subcellularLocation>
</comment>
<gene>
    <name evidence="14" type="ORF">TGEB3V08_LOCUS2900</name>
</gene>
<feature type="domain" description="EF-hand" evidence="13">
    <location>
        <begin position="75"/>
        <end position="110"/>
    </location>
</feature>
<dbReference type="InterPro" id="IPR011992">
    <property type="entry name" value="EF-hand-dom_pair"/>
</dbReference>
<protein>
    <recommendedName>
        <fullName evidence="11">Reticulocalbin-3</fullName>
    </recommendedName>
</protein>
<feature type="region of interest" description="Disordered" evidence="12">
    <location>
        <begin position="1"/>
        <end position="43"/>
    </location>
</feature>
<dbReference type="SUPFAM" id="SSF47473">
    <property type="entry name" value="EF-hand"/>
    <property type="match status" value="1"/>
</dbReference>
<feature type="domain" description="EF-hand" evidence="13">
    <location>
        <begin position="162"/>
        <end position="197"/>
    </location>
</feature>
<dbReference type="PROSITE" id="PS50222">
    <property type="entry name" value="EF_HAND_2"/>
    <property type="match status" value="2"/>
</dbReference>
<keyword evidence="8" id="KW-0143">Chaperone</keyword>
<dbReference type="InterPro" id="IPR002048">
    <property type="entry name" value="EF_hand_dom"/>
</dbReference>
<dbReference type="GO" id="GO:0015031">
    <property type="term" value="P:protein transport"/>
    <property type="evidence" value="ECO:0007669"/>
    <property type="project" value="UniProtKB-ARBA"/>
</dbReference>
<evidence type="ECO:0000256" key="11">
    <source>
        <dbReference type="ARBA" id="ARBA00072696"/>
    </source>
</evidence>
<evidence type="ECO:0000313" key="14">
    <source>
        <dbReference type="EMBL" id="CAD7588881.1"/>
    </source>
</evidence>
<evidence type="ECO:0000256" key="4">
    <source>
        <dbReference type="ARBA" id="ARBA00022737"/>
    </source>
</evidence>
<dbReference type="PANTHER" id="PTHR10827">
    <property type="entry name" value="RETICULOCALBIN"/>
    <property type="match status" value="1"/>
</dbReference>
<feature type="region of interest" description="Disordered" evidence="12">
    <location>
        <begin position="284"/>
        <end position="321"/>
    </location>
</feature>
<evidence type="ECO:0000259" key="13">
    <source>
        <dbReference type="PROSITE" id="PS50222"/>
    </source>
</evidence>
<keyword evidence="5" id="KW-0256">Endoplasmic reticulum</keyword>
<dbReference type="GO" id="GO:0005509">
    <property type="term" value="F:calcium ion binding"/>
    <property type="evidence" value="ECO:0007669"/>
    <property type="project" value="InterPro"/>
</dbReference>
<dbReference type="AlphaFoldDB" id="A0A7R9JT47"/>
<sequence>MVRTVTKSSSTPNYEHSPASPHIHQHHREREQDGGYSPMDHNHIVDGVHYSEFDHEAILGSVKEAEEFDHLEPEEAKRRLSILVKKMDLDKDGGITRNELHAWILRSFSMLSGEESQDRFEDADENQDGVVTWGEYVADTYGIRGSEEEDDEPEFGEDAEDKLISDDRIMFHAADGNNDGLLDKLEFVKFTHPEEHPEMLPVILEQTLAEKDLDQDGSISFQEYIGQREGRQHDKEWLVTEKDKFDQELDKDSDGRLNSAEILSWVVPSNENWEGGLNLEEVNPHLRGGRVENHLGKTSPSSPDRDSNLDLPVLDGRVQHD</sequence>
<accession>A0A7R9JT47</accession>
<dbReference type="InterPro" id="IPR018247">
    <property type="entry name" value="EF_Hand_1_Ca_BS"/>
</dbReference>
<evidence type="ECO:0000256" key="5">
    <source>
        <dbReference type="ARBA" id="ARBA00022824"/>
    </source>
</evidence>
<evidence type="ECO:0000256" key="12">
    <source>
        <dbReference type="SAM" id="MobiDB-lite"/>
    </source>
</evidence>
<dbReference type="Pfam" id="PF13499">
    <property type="entry name" value="EF-hand_7"/>
    <property type="match status" value="1"/>
</dbReference>
<dbReference type="GO" id="GO:0005788">
    <property type="term" value="C:endoplasmic reticulum lumen"/>
    <property type="evidence" value="ECO:0007669"/>
    <property type="project" value="UniProtKB-SubCell"/>
</dbReference>
<evidence type="ECO:0000256" key="1">
    <source>
        <dbReference type="ARBA" id="ARBA00004319"/>
    </source>
</evidence>
<feature type="compositionally biased region" description="Polar residues" evidence="12">
    <location>
        <begin position="1"/>
        <end position="14"/>
    </location>
</feature>
<evidence type="ECO:0000256" key="8">
    <source>
        <dbReference type="ARBA" id="ARBA00023186"/>
    </source>
</evidence>
<evidence type="ECO:0000256" key="9">
    <source>
        <dbReference type="ARBA" id="ARBA00056975"/>
    </source>
</evidence>
<organism evidence="14">
    <name type="scientific">Timema genevievae</name>
    <name type="common">Walking stick</name>
    <dbReference type="NCBI Taxonomy" id="629358"/>
    <lineage>
        <taxon>Eukaryota</taxon>
        <taxon>Metazoa</taxon>
        <taxon>Ecdysozoa</taxon>
        <taxon>Arthropoda</taxon>
        <taxon>Hexapoda</taxon>
        <taxon>Insecta</taxon>
        <taxon>Pterygota</taxon>
        <taxon>Neoptera</taxon>
        <taxon>Polyneoptera</taxon>
        <taxon>Phasmatodea</taxon>
        <taxon>Timematodea</taxon>
        <taxon>Timematoidea</taxon>
        <taxon>Timematidae</taxon>
        <taxon>Timema</taxon>
    </lineage>
</organism>
<keyword evidence="4" id="KW-0677">Repeat</keyword>
<keyword evidence="2" id="KW-0479">Metal-binding</keyword>
<evidence type="ECO:0000256" key="6">
    <source>
        <dbReference type="ARBA" id="ARBA00022837"/>
    </source>
</evidence>
<dbReference type="Gene3D" id="1.10.238.10">
    <property type="entry name" value="EF-hand"/>
    <property type="match status" value="2"/>
</dbReference>
<dbReference type="EMBL" id="OE839895">
    <property type="protein sequence ID" value="CAD7588881.1"/>
    <property type="molecule type" value="Genomic_DNA"/>
</dbReference>
<keyword evidence="3" id="KW-0732">Signal</keyword>
<proteinExistence type="predicted"/>
<reference evidence="14" key="1">
    <citation type="submission" date="2020-11" db="EMBL/GenBank/DDBJ databases">
        <authorList>
            <person name="Tran Van P."/>
        </authorList>
    </citation>
    <scope>NUCLEOTIDE SEQUENCE</scope>
</reference>
<comment type="function">
    <text evidence="9">Probable molecular chaperone assisting protein biosynthesis and transport in the endoplasmic reticulum. Required for the proper biosynthesis and transport of pulmonary surfactant-associated protein A/SP-A, pulmonary surfactant-associated protein D/SP-D and the lipid transporter ABCA3. By regulating both the proper expression and the degradation through the endoplasmic reticulum-associated protein degradation pathway of these proteins plays a crucial role in pulmonary surfactant homeostasis. Has an anti-fibrotic activity by negatively regulating the secretion of type I and type III collagens. This calcium-binding protein also transiently associates with immature PCSK6 and regulates its secretion.</text>
</comment>
<evidence type="ECO:0000256" key="7">
    <source>
        <dbReference type="ARBA" id="ARBA00023180"/>
    </source>
</evidence>
<dbReference type="PROSITE" id="PS00018">
    <property type="entry name" value="EF_HAND_1"/>
    <property type="match status" value="4"/>
</dbReference>
<dbReference type="PANTHER" id="PTHR10827:SF95">
    <property type="entry name" value="LD34388P"/>
    <property type="match status" value="1"/>
</dbReference>
<keyword evidence="6" id="KW-0106">Calcium</keyword>
<dbReference type="FunFam" id="1.10.238.10:FF:000104">
    <property type="entry name" value="calumenin isoform X1"/>
    <property type="match status" value="1"/>
</dbReference>
<evidence type="ECO:0000256" key="10">
    <source>
        <dbReference type="ARBA" id="ARBA00063143"/>
    </source>
</evidence>
<name>A0A7R9JT47_TIMGE</name>
<evidence type="ECO:0000256" key="3">
    <source>
        <dbReference type="ARBA" id="ARBA00022729"/>
    </source>
</evidence>
<comment type="subunit">
    <text evidence="10">Interacts with PCSK6 (immature form including the propeptide); probably involved in the maturation and the secretion of PCSK6.</text>
</comment>
<evidence type="ECO:0000256" key="2">
    <source>
        <dbReference type="ARBA" id="ARBA00022723"/>
    </source>
</evidence>
<keyword evidence="7" id="KW-0325">Glycoprotein</keyword>